<evidence type="ECO:0000313" key="2">
    <source>
        <dbReference type="EMBL" id="GMT07471.1"/>
    </source>
</evidence>
<dbReference type="PANTHER" id="PTHR42776">
    <property type="entry name" value="SERINE PEPTIDASE S9 FAMILY MEMBER"/>
    <property type="match status" value="1"/>
</dbReference>
<dbReference type="PANTHER" id="PTHR42776:SF27">
    <property type="entry name" value="DIPEPTIDYL PEPTIDASE FAMILY MEMBER 6"/>
    <property type="match status" value="1"/>
</dbReference>
<protein>
    <recommendedName>
        <fullName evidence="4">Peptidase S9 prolyl oligopeptidase catalytic domain-containing protein</fullName>
    </recommendedName>
</protein>
<evidence type="ECO:0000313" key="3">
    <source>
        <dbReference type="Proteomes" id="UP001432027"/>
    </source>
</evidence>
<reference evidence="2" key="1">
    <citation type="submission" date="2023-10" db="EMBL/GenBank/DDBJ databases">
        <title>Genome assembly of Pristionchus species.</title>
        <authorList>
            <person name="Yoshida K."/>
            <person name="Sommer R.J."/>
        </authorList>
    </citation>
    <scope>NUCLEOTIDE SEQUENCE</scope>
    <source>
        <strain evidence="2">RS0144</strain>
    </source>
</reference>
<dbReference type="EMBL" id="BTSX01000006">
    <property type="protein sequence ID" value="GMT07471.1"/>
    <property type="molecule type" value="Genomic_DNA"/>
</dbReference>
<evidence type="ECO:0008006" key="4">
    <source>
        <dbReference type="Google" id="ProtNLM"/>
    </source>
</evidence>
<dbReference type="AlphaFoldDB" id="A0AAV5UKC1"/>
<organism evidence="2 3">
    <name type="scientific">Pristionchus entomophagus</name>
    <dbReference type="NCBI Taxonomy" id="358040"/>
    <lineage>
        <taxon>Eukaryota</taxon>
        <taxon>Metazoa</taxon>
        <taxon>Ecdysozoa</taxon>
        <taxon>Nematoda</taxon>
        <taxon>Chromadorea</taxon>
        <taxon>Rhabditida</taxon>
        <taxon>Rhabditina</taxon>
        <taxon>Diplogasteromorpha</taxon>
        <taxon>Diplogasteroidea</taxon>
        <taxon>Neodiplogasteridae</taxon>
        <taxon>Pristionchus</taxon>
    </lineage>
</organism>
<proteinExistence type="predicted"/>
<dbReference type="Gene3D" id="3.40.50.1820">
    <property type="entry name" value="alpha/beta hydrolase"/>
    <property type="match status" value="1"/>
</dbReference>
<evidence type="ECO:0000256" key="1">
    <source>
        <dbReference type="ARBA" id="ARBA00022801"/>
    </source>
</evidence>
<dbReference type="Proteomes" id="UP001432027">
    <property type="component" value="Unassembled WGS sequence"/>
</dbReference>
<comment type="caution">
    <text evidence="2">The sequence shown here is derived from an EMBL/GenBank/DDBJ whole genome shotgun (WGS) entry which is preliminary data.</text>
</comment>
<accession>A0AAV5UKC1</accession>
<name>A0AAV5UKC1_9BILA</name>
<dbReference type="InterPro" id="IPR029058">
    <property type="entry name" value="AB_hydrolase_fold"/>
</dbReference>
<dbReference type="GO" id="GO:0004252">
    <property type="term" value="F:serine-type endopeptidase activity"/>
    <property type="evidence" value="ECO:0007669"/>
    <property type="project" value="TreeGrafter"/>
</dbReference>
<keyword evidence="1" id="KW-0378">Hydrolase</keyword>
<dbReference type="SUPFAM" id="SSF53474">
    <property type="entry name" value="alpha/beta-Hydrolases"/>
    <property type="match status" value="1"/>
</dbReference>
<gene>
    <name evidence="2" type="ORF">PENTCL1PPCAC_29645</name>
</gene>
<sequence length="344" mass="39743">MTNKIQSESQDITYRFFNVYKFDLLKNELSLVLKNSRFPQIYTDNEMKIRLVSELQEDGTEIFFRVFSEANPDNLTSDNDDWEEYFRVESEDYGNTSFAGFDKTNEHVYLIWGEDTNFGQLISESYKDFNQKEVIYAASRAPISKIAFHPQDRTLLAITEKYHYPIILAVNQTVRKEILKNHTPDAYPEIINWSQDMKTWLVTHTTSERSSDIFIYHREINQLELMFNEMPALEGYRHSKMIGFDFAARDGLIIQAYLALPPDLPLKDSSTVSDEDKLLADQGIMPVSPQKLVVYVHGGPQLRDSYGYDTMAAMLTNRGYAVLRANFRGSMGFGKKLRNAGYGE</sequence>
<keyword evidence="3" id="KW-1185">Reference proteome</keyword>